<dbReference type="OrthoDB" id="1429018at2"/>
<dbReference type="Gene3D" id="2.60.40.2340">
    <property type="match status" value="1"/>
</dbReference>
<name>A0A504J7Z1_9FLAO</name>
<dbReference type="Proteomes" id="UP000315540">
    <property type="component" value="Unassembled WGS sequence"/>
</dbReference>
<dbReference type="EMBL" id="VFWZ01000002">
    <property type="protein sequence ID" value="TPN86694.1"/>
    <property type="molecule type" value="Genomic_DNA"/>
</dbReference>
<evidence type="ECO:0000313" key="1">
    <source>
        <dbReference type="EMBL" id="TPN86694.1"/>
    </source>
</evidence>
<accession>A0A504J7Z1</accession>
<protein>
    <submittedName>
        <fullName evidence="1">Uncharacterized protein</fullName>
    </submittedName>
</protein>
<proteinExistence type="predicted"/>
<comment type="caution">
    <text evidence="1">The sequence shown here is derived from an EMBL/GenBank/DDBJ whole genome shotgun (WGS) entry which is preliminary data.</text>
</comment>
<organism evidence="1 2">
    <name type="scientific">Aquimarina algicola</name>
    <dbReference type="NCBI Taxonomy" id="2589995"/>
    <lineage>
        <taxon>Bacteria</taxon>
        <taxon>Pseudomonadati</taxon>
        <taxon>Bacteroidota</taxon>
        <taxon>Flavobacteriia</taxon>
        <taxon>Flavobacteriales</taxon>
        <taxon>Flavobacteriaceae</taxon>
        <taxon>Aquimarina</taxon>
    </lineage>
</organism>
<dbReference type="RefSeq" id="WP_140589894.1">
    <property type="nucleotide sequence ID" value="NZ_VFWZ01000002.1"/>
</dbReference>
<keyword evidence="2" id="KW-1185">Reference proteome</keyword>
<sequence>MYTRFFLILVFIITNSVYISCSSSDDSIVDDPGSSVNFENALLKTFPLSEVDPGSEERFSTEQPTLVNGVPQNKGKITIQISYTEVSKFSLKQVEFNSSDFSISPEVGEPSIIPNQIITYTITSTKDSSISLQYDVLVTIKEVNPGDEMLGITSFRFLKDNNSTLDKDINSFEIREENTVPHIRNARIAIVVPPGTDFSNLTPTINFKGSSLTYHTDTDGNDSDFKEFTNETSLDFKYPNIITFRIYNSNKSKSYTVPIYVDVKNPIVFDESRVTLNNGNTVSRDNLFDNVVEFTNQGNYPITASRINASEIKITETPEVNSVNYYRNISLRSGKIIHAGKKGRLVVQTNFPANFVGPGFPGIKEYIVNAKFETVLNVTNEEIDLLPFSIRSTDFHIYDPVDIEIIAKVFVFET</sequence>
<dbReference type="AlphaFoldDB" id="A0A504J7Z1"/>
<gene>
    <name evidence="1" type="ORF">FHK87_03595</name>
</gene>
<reference evidence="1 2" key="1">
    <citation type="submission" date="2019-06" db="EMBL/GenBank/DDBJ databases">
        <authorList>
            <person name="Meng X."/>
        </authorList>
    </citation>
    <scope>NUCLEOTIDE SEQUENCE [LARGE SCALE GENOMIC DNA]</scope>
    <source>
        <strain evidence="1 2">M625</strain>
    </source>
</reference>
<evidence type="ECO:0000313" key="2">
    <source>
        <dbReference type="Proteomes" id="UP000315540"/>
    </source>
</evidence>